<comment type="subunit">
    <text evidence="4">Homotetramer.</text>
</comment>
<dbReference type="EC" id="4.2.3.2" evidence="9"/>
<evidence type="ECO:0000256" key="14">
    <source>
        <dbReference type="SAM" id="MobiDB-lite"/>
    </source>
</evidence>
<dbReference type="InterPro" id="IPR049704">
    <property type="entry name" value="Aminotrans_3_PPA_site"/>
</dbReference>
<evidence type="ECO:0000256" key="11">
    <source>
        <dbReference type="ARBA" id="ARBA00041584"/>
    </source>
</evidence>
<keyword evidence="5 13" id="KW-0663">Pyridoxal phosphate</keyword>
<dbReference type="GO" id="GO:0008483">
    <property type="term" value="F:transaminase activity"/>
    <property type="evidence" value="ECO:0007669"/>
    <property type="project" value="InterPro"/>
</dbReference>
<evidence type="ECO:0000256" key="4">
    <source>
        <dbReference type="ARBA" id="ARBA00011881"/>
    </source>
</evidence>
<feature type="region of interest" description="Disordered" evidence="14">
    <location>
        <begin position="301"/>
        <end position="328"/>
    </location>
</feature>
<reference evidence="15" key="1">
    <citation type="submission" date="2021-01" db="EMBL/GenBank/DDBJ databases">
        <authorList>
            <person name="Zahm M."/>
            <person name="Roques C."/>
            <person name="Cabau C."/>
            <person name="Klopp C."/>
            <person name="Donnadieu C."/>
            <person name="Jouanno E."/>
            <person name="Lampietro C."/>
            <person name="Louis A."/>
            <person name="Herpin A."/>
            <person name="Echchiki A."/>
            <person name="Berthelot C."/>
            <person name="Parey E."/>
            <person name="Roest-Crollius H."/>
            <person name="Braasch I."/>
            <person name="Postlethwait J."/>
            <person name="Bobe J."/>
            <person name="Montfort J."/>
            <person name="Bouchez O."/>
            <person name="Begum T."/>
            <person name="Mejri S."/>
            <person name="Adams A."/>
            <person name="Chen W.-J."/>
            <person name="Guiguen Y."/>
        </authorList>
    </citation>
    <scope>NUCLEOTIDE SEQUENCE</scope>
    <source>
        <tissue evidence="15">Blood</tissue>
    </source>
</reference>
<dbReference type="Pfam" id="PF00202">
    <property type="entry name" value="Aminotran_3"/>
    <property type="match status" value="1"/>
</dbReference>
<protein>
    <recommendedName>
        <fullName evidence="10">Ethanolamine-phosphate phospho-lyase</fullName>
        <ecNumber evidence="9">4.2.3.2</ecNumber>
    </recommendedName>
    <alternativeName>
        <fullName evidence="11">Alanine--glyoxylate aminotransferase 2-like 1</fullName>
    </alternativeName>
</protein>
<evidence type="ECO:0000256" key="7">
    <source>
        <dbReference type="ARBA" id="ARBA00023239"/>
    </source>
</evidence>
<evidence type="ECO:0000256" key="1">
    <source>
        <dbReference type="ARBA" id="ARBA00001933"/>
    </source>
</evidence>
<dbReference type="PANTHER" id="PTHR45688:SF1">
    <property type="entry name" value="ETHANOLAMINE-PHOSPHATE PHOSPHO-LYASE"/>
    <property type="match status" value="1"/>
</dbReference>
<accession>A0A8T3CVW8</accession>
<dbReference type="GO" id="GO:0030170">
    <property type="term" value="F:pyridoxal phosphate binding"/>
    <property type="evidence" value="ECO:0007669"/>
    <property type="project" value="InterPro"/>
</dbReference>
<dbReference type="Gene3D" id="3.90.1150.10">
    <property type="entry name" value="Aspartate Aminotransferase, domain 1"/>
    <property type="match status" value="2"/>
</dbReference>
<evidence type="ECO:0000256" key="10">
    <source>
        <dbReference type="ARBA" id="ARBA00040022"/>
    </source>
</evidence>
<evidence type="ECO:0000313" key="16">
    <source>
        <dbReference type="Proteomes" id="UP000829720"/>
    </source>
</evidence>
<keyword evidence="16" id="KW-1185">Reference proteome</keyword>
<dbReference type="Gene3D" id="3.40.640.10">
    <property type="entry name" value="Type I PLP-dependent aspartate aminotransferase-like (Major domain)"/>
    <property type="match status" value="1"/>
</dbReference>
<evidence type="ECO:0000256" key="3">
    <source>
        <dbReference type="ARBA" id="ARBA00008954"/>
    </source>
</evidence>
<keyword evidence="6" id="KW-0496">Mitochondrion</keyword>
<dbReference type="GO" id="GO:0050459">
    <property type="term" value="F:ethanolamine-phosphate phospho-lyase activity"/>
    <property type="evidence" value="ECO:0007669"/>
    <property type="project" value="UniProtKB-EC"/>
</dbReference>
<evidence type="ECO:0000256" key="13">
    <source>
        <dbReference type="RuleBase" id="RU003560"/>
    </source>
</evidence>
<comment type="cofactor">
    <cofactor evidence="1">
        <name>pyridoxal 5'-phosphate</name>
        <dbReference type="ChEBI" id="CHEBI:597326"/>
    </cofactor>
</comment>
<dbReference type="AlphaFoldDB" id="A0A8T3CVW8"/>
<dbReference type="InterPro" id="IPR015422">
    <property type="entry name" value="PyrdxlP-dep_Trfase_small"/>
</dbReference>
<evidence type="ECO:0000256" key="9">
    <source>
        <dbReference type="ARBA" id="ARBA00039127"/>
    </source>
</evidence>
<sequence>MVTEVVWFPQAPSPDIYRGKYREDHPDPATAYSDEVQDIIQKAHKKGRKAGLFTASPLAIEASLPFHRLSSGKGWKSILWKSRSIAAFIAESLQSCGGQVIPPRGYFQKVAEHVRRAGGVFIADEVQVGFGRVGSHFWAFQLQGEDFTPDIVTMGKPIGNGHPMSCVVTTREIAEAFMSSGMEYFNTFGGNPVSCAIGLAVLDVIEKEDLRGNALRVGNYLTQLLIRQKEKHPLIGDIRGDVIYKLKEQRILLSADGPHRNVLKFKPPMCFSEEDARLAVDKIDQILTVIEEATGLLKHTANATENGAAGKRTMTSEGNGHHHSKGKDHFNECCRQEEAPCHDRVPSKRLRT</sequence>
<name>A0A8T3CVW8_9TELE</name>
<evidence type="ECO:0000256" key="2">
    <source>
        <dbReference type="ARBA" id="ARBA00004173"/>
    </source>
</evidence>
<comment type="similarity">
    <text evidence="3 13">Belongs to the class-III pyridoxal-phosphate-dependent aminotransferase family.</text>
</comment>
<proteinExistence type="inferred from homology"/>
<dbReference type="SUPFAM" id="SSF53383">
    <property type="entry name" value="PLP-dependent transferases"/>
    <property type="match status" value="1"/>
</dbReference>
<evidence type="ECO:0000313" key="15">
    <source>
        <dbReference type="EMBL" id="KAI1887772.1"/>
    </source>
</evidence>
<dbReference type="InterPro" id="IPR005814">
    <property type="entry name" value="Aminotrans_3"/>
</dbReference>
<dbReference type="GO" id="GO:0005739">
    <property type="term" value="C:mitochondrion"/>
    <property type="evidence" value="ECO:0007669"/>
    <property type="project" value="UniProtKB-SubCell"/>
</dbReference>
<comment type="subcellular location">
    <subcellularLocation>
        <location evidence="2">Mitochondrion</location>
    </subcellularLocation>
</comment>
<evidence type="ECO:0000256" key="5">
    <source>
        <dbReference type="ARBA" id="ARBA00022898"/>
    </source>
</evidence>
<comment type="caution">
    <text evidence="15">The sequence shown here is derived from an EMBL/GenBank/DDBJ whole genome shotgun (WGS) entry which is preliminary data.</text>
</comment>
<dbReference type="EMBL" id="JAERUA010000018">
    <property type="protein sequence ID" value="KAI1887772.1"/>
    <property type="molecule type" value="Genomic_DNA"/>
</dbReference>
<organism evidence="15 16">
    <name type="scientific">Albula goreensis</name>
    <dbReference type="NCBI Taxonomy" id="1534307"/>
    <lineage>
        <taxon>Eukaryota</taxon>
        <taxon>Metazoa</taxon>
        <taxon>Chordata</taxon>
        <taxon>Craniata</taxon>
        <taxon>Vertebrata</taxon>
        <taxon>Euteleostomi</taxon>
        <taxon>Actinopterygii</taxon>
        <taxon>Neopterygii</taxon>
        <taxon>Teleostei</taxon>
        <taxon>Albuliformes</taxon>
        <taxon>Albulidae</taxon>
        <taxon>Albula</taxon>
    </lineage>
</organism>
<evidence type="ECO:0000256" key="12">
    <source>
        <dbReference type="ARBA" id="ARBA00047688"/>
    </source>
</evidence>
<comment type="function">
    <text evidence="8">Catalyzes the pyridoxal-phosphate-dependent breakdown of phosphoethanolamine, converting it to ammonia, inorganic phosphate and acetaldehyde.</text>
</comment>
<dbReference type="InterPro" id="IPR015424">
    <property type="entry name" value="PyrdxlP-dep_Trfase"/>
</dbReference>
<dbReference type="PANTHER" id="PTHR45688">
    <property type="match status" value="1"/>
</dbReference>
<comment type="catalytic activity">
    <reaction evidence="12">
        <text>phosphoethanolamine + H2O = acetaldehyde + NH4(+) + phosphate</text>
        <dbReference type="Rhea" id="RHEA:17889"/>
        <dbReference type="ChEBI" id="CHEBI:15343"/>
        <dbReference type="ChEBI" id="CHEBI:15377"/>
        <dbReference type="ChEBI" id="CHEBI:28938"/>
        <dbReference type="ChEBI" id="CHEBI:43474"/>
        <dbReference type="ChEBI" id="CHEBI:58190"/>
        <dbReference type="EC" id="4.2.3.2"/>
    </reaction>
</comment>
<dbReference type="InterPro" id="IPR015421">
    <property type="entry name" value="PyrdxlP-dep_Trfase_major"/>
</dbReference>
<dbReference type="OrthoDB" id="10261433at2759"/>
<keyword evidence="7" id="KW-0456">Lyase</keyword>
<gene>
    <name evidence="15" type="ORF">AGOR_G00193800</name>
</gene>
<evidence type="ECO:0000256" key="8">
    <source>
        <dbReference type="ARBA" id="ARBA00037113"/>
    </source>
</evidence>
<dbReference type="Proteomes" id="UP000829720">
    <property type="component" value="Unassembled WGS sequence"/>
</dbReference>
<dbReference type="PROSITE" id="PS00600">
    <property type="entry name" value="AA_TRANSFER_CLASS_3"/>
    <property type="match status" value="1"/>
</dbReference>
<evidence type="ECO:0000256" key="6">
    <source>
        <dbReference type="ARBA" id="ARBA00023128"/>
    </source>
</evidence>